<reference evidence="1" key="1">
    <citation type="submission" date="2021-02" db="EMBL/GenBank/DDBJ databases">
        <authorList>
            <consortium name="DOE Joint Genome Institute"/>
            <person name="Ahrendt S."/>
            <person name="Looney B.P."/>
            <person name="Miyauchi S."/>
            <person name="Morin E."/>
            <person name="Drula E."/>
            <person name="Courty P.E."/>
            <person name="Chicoki N."/>
            <person name="Fauchery L."/>
            <person name="Kohler A."/>
            <person name="Kuo A."/>
            <person name="Labutti K."/>
            <person name="Pangilinan J."/>
            <person name="Lipzen A."/>
            <person name="Riley R."/>
            <person name="Andreopoulos W."/>
            <person name="He G."/>
            <person name="Johnson J."/>
            <person name="Barry K.W."/>
            <person name="Grigoriev I.V."/>
            <person name="Nagy L."/>
            <person name="Hibbett D."/>
            <person name="Henrissat B."/>
            <person name="Matheny P.B."/>
            <person name="Labbe J."/>
            <person name="Martin F."/>
        </authorList>
    </citation>
    <scope>NUCLEOTIDE SEQUENCE</scope>
    <source>
        <strain evidence="1">FP105234-sp</strain>
    </source>
</reference>
<comment type="caution">
    <text evidence="1">The sequence shown here is derived from an EMBL/GenBank/DDBJ whole genome shotgun (WGS) entry which is preliminary data.</text>
</comment>
<proteinExistence type="predicted"/>
<organism evidence="1 2">
    <name type="scientific">Auriscalpium vulgare</name>
    <dbReference type="NCBI Taxonomy" id="40419"/>
    <lineage>
        <taxon>Eukaryota</taxon>
        <taxon>Fungi</taxon>
        <taxon>Dikarya</taxon>
        <taxon>Basidiomycota</taxon>
        <taxon>Agaricomycotina</taxon>
        <taxon>Agaricomycetes</taxon>
        <taxon>Russulales</taxon>
        <taxon>Auriscalpiaceae</taxon>
        <taxon>Auriscalpium</taxon>
    </lineage>
</organism>
<dbReference type="EMBL" id="MU275937">
    <property type="protein sequence ID" value="KAI0045981.1"/>
    <property type="molecule type" value="Genomic_DNA"/>
</dbReference>
<sequence length="356" mass="40432">MASTLALNAQHGNDRPPKRQRTDQDAPGAQPQHPEVRIARSDVVWKPDGDLVIRTVSQGPDELTVTHTLYRVHKPVLALHSAVLASMFDGDQAAFEVASERYEGVPVMEMPDATEDMEYFLDAMYHPKLLREHQPELDCDDLYSTPPPVFPDSYCGILRLATNYDAQDILEQVVTALTKMWPARLDDWLAVERIFSDYGRPGCREPGKYIRLAMENHISNILPAIFYELARATEAALSDLDEEMRELYEADLELLTPSELRRLIVGKVALREFVEDATRRYDSKGATCIEACRQSQCLEAARTWWKKAVKPKSPDYFETFKELEDASPMPKDVIQISQKLWEALAELFGISDDDTV</sequence>
<protein>
    <submittedName>
        <fullName evidence="1">Uncharacterized protein</fullName>
    </submittedName>
</protein>
<evidence type="ECO:0000313" key="2">
    <source>
        <dbReference type="Proteomes" id="UP000814033"/>
    </source>
</evidence>
<reference evidence="1" key="2">
    <citation type="journal article" date="2022" name="New Phytol.">
        <title>Evolutionary transition to the ectomycorrhizal habit in the genomes of a hyperdiverse lineage of mushroom-forming fungi.</title>
        <authorList>
            <person name="Looney B."/>
            <person name="Miyauchi S."/>
            <person name="Morin E."/>
            <person name="Drula E."/>
            <person name="Courty P.E."/>
            <person name="Kohler A."/>
            <person name="Kuo A."/>
            <person name="LaButti K."/>
            <person name="Pangilinan J."/>
            <person name="Lipzen A."/>
            <person name="Riley R."/>
            <person name="Andreopoulos W."/>
            <person name="He G."/>
            <person name="Johnson J."/>
            <person name="Nolan M."/>
            <person name="Tritt A."/>
            <person name="Barry K.W."/>
            <person name="Grigoriev I.V."/>
            <person name="Nagy L.G."/>
            <person name="Hibbett D."/>
            <person name="Henrissat B."/>
            <person name="Matheny P.B."/>
            <person name="Labbe J."/>
            <person name="Martin F.M."/>
        </authorList>
    </citation>
    <scope>NUCLEOTIDE SEQUENCE</scope>
    <source>
        <strain evidence="1">FP105234-sp</strain>
    </source>
</reference>
<accession>A0ACB8RQH9</accession>
<evidence type="ECO:0000313" key="1">
    <source>
        <dbReference type="EMBL" id="KAI0045981.1"/>
    </source>
</evidence>
<name>A0ACB8RQH9_9AGAM</name>
<gene>
    <name evidence="1" type="ORF">FA95DRAFT_1607279</name>
</gene>
<keyword evidence="2" id="KW-1185">Reference proteome</keyword>
<dbReference type="Proteomes" id="UP000814033">
    <property type="component" value="Unassembled WGS sequence"/>
</dbReference>